<evidence type="ECO:0008006" key="3">
    <source>
        <dbReference type="Google" id="ProtNLM"/>
    </source>
</evidence>
<dbReference type="RefSeq" id="WP_195022585.1">
    <property type="nucleotide sequence ID" value="NZ_JADLPS010000005.1"/>
</dbReference>
<dbReference type="Proteomes" id="UP001602089">
    <property type="component" value="Unassembled WGS sequence"/>
</dbReference>
<sequence>MRMWPETAISWPFRVAISVSVAAAVPGGVSPGVMVPEAMVPVAIAPVVSAAPAWVVVVPELLLSLLSLLQAAVNSSAVPAKATDPQADARQ</sequence>
<evidence type="ECO:0000313" key="2">
    <source>
        <dbReference type="Proteomes" id="UP001602089"/>
    </source>
</evidence>
<comment type="caution">
    <text evidence="1">The sequence shown here is derived from an EMBL/GenBank/DDBJ whole genome shotgun (WGS) entry which is preliminary data.</text>
</comment>
<keyword evidence="2" id="KW-1185">Reference proteome</keyword>
<evidence type="ECO:0000313" key="1">
    <source>
        <dbReference type="EMBL" id="MFF4022616.1"/>
    </source>
</evidence>
<gene>
    <name evidence="1" type="ORF">ACFYY5_07205</name>
</gene>
<dbReference type="EMBL" id="JBIATK010000002">
    <property type="protein sequence ID" value="MFF4022616.1"/>
    <property type="molecule type" value="Genomic_DNA"/>
</dbReference>
<protein>
    <recommendedName>
        <fullName evidence="3">Secreted protein</fullName>
    </recommendedName>
</protein>
<reference evidence="1 2" key="1">
    <citation type="submission" date="2024-10" db="EMBL/GenBank/DDBJ databases">
        <title>The Natural Products Discovery Center: Release of the First 8490 Sequenced Strains for Exploring Actinobacteria Biosynthetic Diversity.</title>
        <authorList>
            <person name="Kalkreuter E."/>
            <person name="Kautsar S.A."/>
            <person name="Yang D."/>
            <person name="Bader C.D."/>
            <person name="Teijaro C.N."/>
            <person name="Fluegel L."/>
            <person name="Davis C.M."/>
            <person name="Simpson J.R."/>
            <person name="Lauterbach L."/>
            <person name="Steele A.D."/>
            <person name="Gui C."/>
            <person name="Meng S."/>
            <person name="Li G."/>
            <person name="Viehrig K."/>
            <person name="Ye F."/>
            <person name="Su P."/>
            <person name="Kiefer A.F."/>
            <person name="Nichols A."/>
            <person name="Cepeda A.J."/>
            <person name="Yan W."/>
            <person name="Fan B."/>
            <person name="Jiang Y."/>
            <person name="Adhikari A."/>
            <person name="Zheng C.-J."/>
            <person name="Schuster L."/>
            <person name="Cowan T.M."/>
            <person name="Smanski M.J."/>
            <person name="Chevrette M.G."/>
            <person name="De Carvalho L.P.S."/>
            <person name="Shen B."/>
        </authorList>
    </citation>
    <scope>NUCLEOTIDE SEQUENCE [LARGE SCALE GENOMIC DNA]</scope>
    <source>
        <strain evidence="1 2">NPDC001867</strain>
    </source>
</reference>
<proteinExistence type="predicted"/>
<organism evidence="1 2">
    <name type="scientific">Nocardia elegans</name>
    <dbReference type="NCBI Taxonomy" id="300029"/>
    <lineage>
        <taxon>Bacteria</taxon>
        <taxon>Bacillati</taxon>
        <taxon>Actinomycetota</taxon>
        <taxon>Actinomycetes</taxon>
        <taxon>Mycobacteriales</taxon>
        <taxon>Nocardiaceae</taxon>
        <taxon>Nocardia</taxon>
    </lineage>
</organism>
<accession>A0ABW6T8X7</accession>
<name>A0ABW6T8X7_9NOCA</name>